<dbReference type="GO" id="GO:0005615">
    <property type="term" value="C:extracellular space"/>
    <property type="evidence" value="ECO:0007669"/>
    <property type="project" value="TreeGrafter"/>
</dbReference>
<comment type="caution">
    <text evidence="7">Lacks conserved residue(s) required for the propagation of feature annotation.</text>
</comment>
<dbReference type="GO" id="GO:0008270">
    <property type="term" value="F:zinc ion binding"/>
    <property type="evidence" value="ECO:0007669"/>
    <property type="project" value="InterPro"/>
</dbReference>
<dbReference type="SUPFAM" id="SSF53187">
    <property type="entry name" value="Zn-dependent exopeptidases"/>
    <property type="match status" value="1"/>
</dbReference>
<keyword evidence="3" id="KW-0645">Protease</keyword>
<gene>
    <name evidence="9" type="ORF">A3F55_00055</name>
</gene>
<dbReference type="PANTHER" id="PTHR11705:SF143">
    <property type="entry name" value="SLL0236 PROTEIN"/>
    <property type="match status" value="1"/>
</dbReference>
<dbReference type="Proteomes" id="UP000178091">
    <property type="component" value="Unassembled WGS sequence"/>
</dbReference>
<evidence type="ECO:0000256" key="4">
    <source>
        <dbReference type="ARBA" id="ARBA00022801"/>
    </source>
</evidence>
<dbReference type="CDD" id="cd00596">
    <property type="entry name" value="Peptidase_M14_like"/>
    <property type="match status" value="1"/>
</dbReference>
<protein>
    <recommendedName>
        <fullName evidence="8">Peptidase M14 domain-containing protein</fullName>
    </recommendedName>
</protein>
<comment type="caution">
    <text evidence="9">The sequence shown here is derived from an EMBL/GenBank/DDBJ whole genome shotgun (WGS) entry which is preliminary data.</text>
</comment>
<evidence type="ECO:0000259" key="8">
    <source>
        <dbReference type="PROSITE" id="PS52035"/>
    </source>
</evidence>
<dbReference type="AlphaFoldDB" id="A0A1F4XUX2"/>
<dbReference type="InterPro" id="IPR000834">
    <property type="entry name" value="Peptidase_M14"/>
</dbReference>
<evidence type="ECO:0000256" key="1">
    <source>
        <dbReference type="ARBA" id="ARBA00001947"/>
    </source>
</evidence>
<keyword evidence="4" id="KW-0378">Hydrolase</keyword>
<dbReference type="GO" id="GO:0006508">
    <property type="term" value="P:proteolysis"/>
    <property type="evidence" value="ECO:0007669"/>
    <property type="project" value="UniProtKB-KW"/>
</dbReference>
<name>A0A1F4XUX2_9BACT</name>
<dbReference type="PROSITE" id="PS52035">
    <property type="entry name" value="PEPTIDASE_M14"/>
    <property type="match status" value="1"/>
</dbReference>
<dbReference type="Gene3D" id="3.40.630.10">
    <property type="entry name" value="Zn peptidases"/>
    <property type="match status" value="1"/>
</dbReference>
<dbReference type="PANTHER" id="PTHR11705">
    <property type="entry name" value="PROTEASE FAMILY M14 CARBOXYPEPTIDASE A,B"/>
    <property type="match status" value="1"/>
</dbReference>
<keyword evidence="5" id="KW-0862">Zinc</keyword>
<dbReference type="EMBL" id="MEWW01000008">
    <property type="protein sequence ID" value="OGC84863.1"/>
    <property type="molecule type" value="Genomic_DNA"/>
</dbReference>
<feature type="domain" description="Peptidase M14" evidence="8">
    <location>
        <begin position="29"/>
        <end position="296"/>
    </location>
</feature>
<evidence type="ECO:0000256" key="3">
    <source>
        <dbReference type="ARBA" id="ARBA00022670"/>
    </source>
</evidence>
<accession>A0A1F4XUX2</accession>
<reference evidence="9 10" key="1">
    <citation type="journal article" date="2016" name="Nat. Commun.">
        <title>Thousands of microbial genomes shed light on interconnected biogeochemical processes in an aquifer system.</title>
        <authorList>
            <person name="Anantharaman K."/>
            <person name="Brown C.T."/>
            <person name="Hug L.A."/>
            <person name="Sharon I."/>
            <person name="Castelle C.J."/>
            <person name="Probst A.J."/>
            <person name="Thomas B.C."/>
            <person name="Singh A."/>
            <person name="Wilkins M.J."/>
            <person name="Karaoz U."/>
            <person name="Brodie E.L."/>
            <person name="Williams K.H."/>
            <person name="Hubbard S.S."/>
            <person name="Banfield J.F."/>
        </authorList>
    </citation>
    <scope>NUCLEOTIDE SEQUENCE [LARGE SCALE GENOMIC DNA]</scope>
</reference>
<organism evidence="9 10">
    <name type="scientific">Candidatus Adlerbacteria bacterium RIFCSPHIGHO2_12_FULL_53_18</name>
    <dbReference type="NCBI Taxonomy" id="1797242"/>
    <lineage>
        <taxon>Bacteria</taxon>
        <taxon>Candidatus Adleribacteriota</taxon>
    </lineage>
</organism>
<proteinExistence type="inferred from homology"/>
<keyword evidence="6" id="KW-0482">Metalloprotease</keyword>
<evidence type="ECO:0000313" key="9">
    <source>
        <dbReference type="EMBL" id="OGC84863.1"/>
    </source>
</evidence>
<evidence type="ECO:0000256" key="2">
    <source>
        <dbReference type="ARBA" id="ARBA00005988"/>
    </source>
</evidence>
<evidence type="ECO:0000256" key="7">
    <source>
        <dbReference type="PROSITE-ProRule" id="PRU01379"/>
    </source>
</evidence>
<dbReference type="GO" id="GO:0004181">
    <property type="term" value="F:metallocarboxypeptidase activity"/>
    <property type="evidence" value="ECO:0007669"/>
    <property type="project" value="InterPro"/>
</dbReference>
<evidence type="ECO:0000256" key="5">
    <source>
        <dbReference type="ARBA" id="ARBA00022833"/>
    </source>
</evidence>
<sequence length="300" mass="32645">MKTILTVIVLIALIAVGAYFFAPQYFPGYTPPIAENQEPPLVPQGQATTTERAANEVIGQSVEGRDITAYHFGTGDTDLLFVGGIHGGYSWNTALVSYELMDYLEANPEKIPTNVSITVIPALNPDGLYEVVKKEGRFEARDIPSNADTVVGRFNARDVDLNRNFDCDWKASGTWQSRAVSGGSAAFSEPESMAIKTYIEANEPSAVVVYYSAAGGVFASNCHSDVLPETLELTNEYAEASGYKAYEEFDFYSITGDMVNWLAKEGIPAISVLLTNHTNVEWAENQAGIEALLAHYAEAE</sequence>
<evidence type="ECO:0000313" key="10">
    <source>
        <dbReference type="Proteomes" id="UP000178091"/>
    </source>
</evidence>
<dbReference type="SMART" id="SM00631">
    <property type="entry name" value="Zn_pept"/>
    <property type="match status" value="1"/>
</dbReference>
<comment type="cofactor">
    <cofactor evidence="1">
        <name>Zn(2+)</name>
        <dbReference type="ChEBI" id="CHEBI:29105"/>
    </cofactor>
</comment>
<evidence type="ECO:0000256" key="6">
    <source>
        <dbReference type="ARBA" id="ARBA00023049"/>
    </source>
</evidence>
<comment type="similarity">
    <text evidence="2 7">Belongs to the peptidase M14 family.</text>
</comment>
<dbReference type="Pfam" id="PF00246">
    <property type="entry name" value="Peptidase_M14"/>
    <property type="match status" value="1"/>
</dbReference>